<dbReference type="Proteomes" id="UP000053447">
    <property type="component" value="Unassembled WGS sequence"/>
</dbReference>
<dbReference type="Pfam" id="PF02349">
    <property type="entry name" value="MSG"/>
    <property type="match status" value="4"/>
</dbReference>
<gene>
    <name evidence="1" type="ORF">T551_03735</name>
</gene>
<organism evidence="1 2">
    <name type="scientific">Pneumocystis jirovecii (strain RU7)</name>
    <name type="common">Human pneumocystis pneumonia agent</name>
    <dbReference type="NCBI Taxonomy" id="1408657"/>
    <lineage>
        <taxon>Eukaryota</taxon>
        <taxon>Fungi</taxon>
        <taxon>Dikarya</taxon>
        <taxon>Ascomycota</taxon>
        <taxon>Taphrinomycotina</taxon>
        <taxon>Pneumocystomycetes</taxon>
        <taxon>Pneumocystaceae</taxon>
        <taxon>Pneumocystis</taxon>
    </lineage>
</organism>
<evidence type="ECO:0000313" key="2">
    <source>
        <dbReference type="Proteomes" id="UP000053447"/>
    </source>
</evidence>
<evidence type="ECO:0008006" key="3">
    <source>
        <dbReference type="Google" id="ProtNLM"/>
    </source>
</evidence>
<sequence length="779" mass="91298">MSLFVKAYILLNLIDIKTVFSKNEDFLDLINYSPLNEDDSLFPLTHRSALYDLRLAYQLQKLELENLWYNYKHDYYYVAAMLAPGRLSYCQNDMTKICTNIKNMNERVQGICTSKTICNHAYNEIMTKIKKTAQELSDEKISEHDKCNKLQMRCFLFERHGMQYLNEKCKKLKESCYNKVRMEVARTLLYDILRGTSGDSGSCIGRLKNVCQLLSQQSPELLTLCMDYTKVCNEFISYSQEECKHFGTQFLSKQEIMTEENCIKWLKICYYVIPDCQNLHSLCRSFRIECSEKGFFYNSKEHNFDLFKNPSTDLDETDIQHTYEKLHDLGIHVTGLEKYSELQVANFLVQEYLVQEYYPGYLQCKKIFDQKCSSIQYLEPIKQMCTSKDSRNLYNVCHDMYAGTRNYCYSLQSKLKQGIWFWWYPDRPLSKEECKEYLLVCYFMHKAITYWLSYDLCKDIRLVCYQAGLERAANMALMKKLNRKLTLENNPESSNNQKNCEKVLIQECKHFMYHSYYILYSCLHPKEACKNLTTFVNSNSKDLEKNLKDTLMDPDYDKCKKYKKECHKLEFYFQSTKKLCGELNTACKNIDEAILLGVNILKKGSDLYNESSCLKHLAEHCRQNSSYSHTVCRDKIKTCNHILKRVSAYCTQLSRYLSHYEVSNNHITHISYSRCASFKYHCKLLKSSCPGSLNNICAEVEKKCNNTSTQTNELNNLIKAFGEGISTHEKCKKKLHKICENSTTKQKMNISCTNINNTCKHLIDHLGKICHGLALKIFK</sequence>
<proteinExistence type="predicted"/>
<name>A0A0W4ZAQ0_PNEJ7</name>
<dbReference type="VEuPathDB" id="FungiDB:T551_03735"/>
<dbReference type="EMBL" id="LFWA01000050">
    <property type="protein sequence ID" value="KTW25479.1"/>
    <property type="molecule type" value="Genomic_DNA"/>
</dbReference>
<evidence type="ECO:0000313" key="1">
    <source>
        <dbReference type="EMBL" id="KTW25479.1"/>
    </source>
</evidence>
<accession>A0A0W4ZAQ0</accession>
<protein>
    <recommendedName>
        <fullName evidence="3">Major surface glycoprotein 2 C-terminal domain-containing protein</fullName>
    </recommendedName>
</protein>
<dbReference type="RefSeq" id="XP_018227791.1">
    <property type="nucleotide sequence ID" value="XM_018375998.1"/>
</dbReference>
<comment type="caution">
    <text evidence="1">The sequence shown here is derived from an EMBL/GenBank/DDBJ whole genome shotgun (WGS) entry which is preliminary data.</text>
</comment>
<dbReference type="AlphaFoldDB" id="A0A0W4ZAQ0"/>
<dbReference type="GeneID" id="28942253"/>
<dbReference type="STRING" id="1408657.A0A0W4ZAQ0"/>
<dbReference type="InterPro" id="IPR003330">
    <property type="entry name" value="MSG"/>
</dbReference>
<dbReference type="OrthoDB" id="5451799at2759"/>
<reference evidence="2" key="1">
    <citation type="journal article" date="2016" name="Nat. Commun.">
        <title>Genome analysis of three Pneumocystis species reveals adaptation mechanisms to life exclusively in mammalian hosts.</title>
        <authorList>
            <person name="Ma L."/>
            <person name="Chen Z."/>
            <person name="Huang D.W."/>
            <person name="Kutty G."/>
            <person name="Ishihara M."/>
            <person name="Wang H."/>
            <person name="Abouelleil A."/>
            <person name="Bishop L."/>
            <person name="Davey E."/>
            <person name="Deng R."/>
            <person name="Deng X."/>
            <person name="Fan L."/>
            <person name="Fantoni G."/>
            <person name="Fitzgerald M."/>
            <person name="Gogineni E."/>
            <person name="Goldberg J.M."/>
            <person name="Handley G."/>
            <person name="Hu X."/>
            <person name="Huber C."/>
            <person name="Jiao X."/>
            <person name="Jones K."/>
            <person name="Levin J.Z."/>
            <person name="Liu Y."/>
            <person name="Macdonald P."/>
            <person name="Melnikov A."/>
            <person name="Raley C."/>
            <person name="Sassi M."/>
            <person name="Sherman B.T."/>
            <person name="Song X."/>
            <person name="Sykes S."/>
            <person name="Tran B."/>
            <person name="Walsh L."/>
            <person name="Xia Y."/>
            <person name="Yang J."/>
            <person name="Young S."/>
            <person name="Zeng Q."/>
            <person name="Zheng X."/>
            <person name="Stephens R."/>
            <person name="Nusbaum C."/>
            <person name="Birren B.W."/>
            <person name="Azadi P."/>
            <person name="Lempicki R.A."/>
            <person name="Cuomo C.A."/>
            <person name="Kovacs J.A."/>
        </authorList>
    </citation>
    <scope>NUCLEOTIDE SEQUENCE [LARGE SCALE GENOMIC DNA]</scope>
    <source>
        <strain evidence="2">RU7</strain>
    </source>
</reference>
<keyword evidence="2" id="KW-1185">Reference proteome</keyword>
<feature type="non-terminal residue" evidence="1">
    <location>
        <position position="779"/>
    </location>
</feature>